<proteinExistence type="predicted"/>
<sequence>MHEKKKGDGSHPFFMSPSSSIGMKKTVRIGFLGSGWAQVAQAPAFSLLEDVQLAAVSSPTEARRLKFMDRFGIPDGYADWQDMLTADLDLVCVTTPPYLHARMVTALLESGKSVLCEKPFALTVPEAAAMHFTALRSPGLALIDHQLRLHPAIRCMKQMIDSGEIGKVYEVRSVVNLATRNRPEQRYSWWSDAAKGGGALGAIGSHLIDLNRYLIGEISEVCCNLATSIPQRPDELGKFCQVTSDDSFAMFMKFGPSSIALGSSSLMHVTTVGSYTWFSFEVVGSMKTIRLDGAGRLWEIANSEAKGGRSLIDAPRWKQIEPMLGWDELVLQERIKLSSLAVHGIFAVGFAFLAHRIVKALRNGEQKLHDTAGFADGIMTQKILHAAAESNRQHHWIKV</sequence>
<organism evidence="4 5">
    <name type="scientific">Chlorobium limicola (strain DSM 245 / NBRC 103803 / 6330)</name>
    <dbReference type="NCBI Taxonomy" id="290315"/>
    <lineage>
        <taxon>Bacteria</taxon>
        <taxon>Pseudomonadati</taxon>
        <taxon>Chlorobiota</taxon>
        <taxon>Chlorobiia</taxon>
        <taxon>Chlorobiales</taxon>
        <taxon>Chlorobiaceae</taxon>
        <taxon>Chlorobium/Pelodictyon group</taxon>
        <taxon>Chlorobium</taxon>
    </lineage>
</organism>
<dbReference type="InterPro" id="IPR000683">
    <property type="entry name" value="Gfo/Idh/MocA-like_OxRdtase_N"/>
</dbReference>
<dbReference type="InterPro" id="IPR055170">
    <property type="entry name" value="GFO_IDH_MocA-like_dom"/>
</dbReference>
<reference evidence="4 5" key="1">
    <citation type="submission" date="2008-05" db="EMBL/GenBank/DDBJ databases">
        <title>Complete sequence of Chlorobium limicola DSM 245.</title>
        <authorList>
            <consortium name="US DOE Joint Genome Institute"/>
            <person name="Lucas S."/>
            <person name="Copeland A."/>
            <person name="Lapidus A."/>
            <person name="Glavina del Rio T."/>
            <person name="Dalin E."/>
            <person name="Tice H."/>
            <person name="Bruce D."/>
            <person name="Goodwin L."/>
            <person name="Pitluck S."/>
            <person name="Schmutz J."/>
            <person name="Larimer F."/>
            <person name="Land M."/>
            <person name="Hauser L."/>
            <person name="Kyrpides N."/>
            <person name="Ovchinnikova G."/>
            <person name="Zhao F."/>
            <person name="Li T."/>
            <person name="Liu Z."/>
            <person name="Overmann J."/>
            <person name="Bryant D.A."/>
            <person name="Richardson P."/>
        </authorList>
    </citation>
    <scope>NUCLEOTIDE SEQUENCE [LARGE SCALE GENOMIC DNA]</scope>
    <source>
        <strain evidence="5">DSM 245 / NBRC 103803 / 6330</strain>
    </source>
</reference>
<accession>B3EFM1</accession>
<evidence type="ECO:0000259" key="3">
    <source>
        <dbReference type="Pfam" id="PF22725"/>
    </source>
</evidence>
<dbReference type="Gene3D" id="3.30.360.10">
    <property type="entry name" value="Dihydrodipicolinate Reductase, domain 2"/>
    <property type="match status" value="1"/>
</dbReference>
<dbReference type="GO" id="GO:0000166">
    <property type="term" value="F:nucleotide binding"/>
    <property type="evidence" value="ECO:0007669"/>
    <property type="project" value="InterPro"/>
</dbReference>
<dbReference type="PANTHER" id="PTHR43818:SF11">
    <property type="entry name" value="BCDNA.GH03377"/>
    <property type="match status" value="1"/>
</dbReference>
<protein>
    <submittedName>
        <fullName evidence="4">Oxidoreductase domain protein</fullName>
    </submittedName>
</protein>
<dbReference type="AlphaFoldDB" id="B3EFM1"/>
<dbReference type="Gene3D" id="3.40.50.720">
    <property type="entry name" value="NAD(P)-binding Rossmann-like Domain"/>
    <property type="match status" value="1"/>
</dbReference>
<dbReference type="Proteomes" id="UP000008841">
    <property type="component" value="Chromosome"/>
</dbReference>
<dbReference type="SUPFAM" id="SSF51735">
    <property type="entry name" value="NAD(P)-binding Rossmann-fold domains"/>
    <property type="match status" value="1"/>
</dbReference>
<keyword evidence="1" id="KW-0560">Oxidoreductase</keyword>
<evidence type="ECO:0000256" key="1">
    <source>
        <dbReference type="ARBA" id="ARBA00023002"/>
    </source>
</evidence>
<dbReference type="STRING" id="290315.Clim_1951"/>
<evidence type="ECO:0000313" key="5">
    <source>
        <dbReference type="Proteomes" id="UP000008841"/>
    </source>
</evidence>
<dbReference type="SUPFAM" id="SSF55347">
    <property type="entry name" value="Glyceraldehyde-3-phosphate dehydrogenase-like, C-terminal domain"/>
    <property type="match status" value="1"/>
</dbReference>
<dbReference type="eggNOG" id="COG0673">
    <property type="taxonomic scope" value="Bacteria"/>
</dbReference>
<evidence type="ECO:0000259" key="2">
    <source>
        <dbReference type="Pfam" id="PF01408"/>
    </source>
</evidence>
<evidence type="ECO:0000313" key="4">
    <source>
        <dbReference type="EMBL" id="ACD90983.1"/>
    </source>
</evidence>
<dbReference type="InterPro" id="IPR050463">
    <property type="entry name" value="Gfo/Idh/MocA_oxidrdct_glycsds"/>
</dbReference>
<feature type="domain" description="Gfo/Idh/MocA-like oxidoreductase N-terminal" evidence="2">
    <location>
        <begin position="27"/>
        <end position="132"/>
    </location>
</feature>
<gene>
    <name evidence="4" type="ordered locus">Clim_1951</name>
</gene>
<dbReference type="Pfam" id="PF01408">
    <property type="entry name" value="GFO_IDH_MocA"/>
    <property type="match status" value="1"/>
</dbReference>
<name>B3EFM1_CHLL2</name>
<feature type="domain" description="GFO/IDH/MocA-like oxidoreductase" evidence="3">
    <location>
        <begin position="154"/>
        <end position="289"/>
    </location>
</feature>
<dbReference type="HOGENOM" id="CLU_023194_17_2_10"/>
<dbReference type="EMBL" id="CP001097">
    <property type="protein sequence ID" value="ACD90983.1"/>
    <property type="molecule type" value="Genomic_DNA"/>
</dbReference>
<dbReference type="KEGG" id="cli:Clim_1951"/>
<dbReference type="InterPro" id="IPR036291">
    <property type="entry name" value="NAD(P)-bd_dom_sf"/>
</dbReference>
<dbReference type="Pfam" id="PF22725">
    <property type="entry name" value="GFO_IDH_MocA_C3"/>
    <property type="match status" value="1"/>
</dbReference>
<dbReference type="GO" id="GO:0016491">
    <property type="term" value="F:oxidoreductase activity"/>
    <property type="evidence" value="ECO:0007669"/>
    <property type="project" value="UniProtKB-KW"/>
</dbReference>
<dbReference type="PANTHER" id="PTHR43818">
    <property type="entry name" value="BCDNA.GH03377"/>
    <property type="match status" value="1"/>
</dbReference>